<dbReference type="EMBL" id="BOPG01000078">
    <property type="protein sequence ID" value="GIJ62478.1"/>
    <property type="molecule type" value="Genomic_DNA"/>
</dbReference>
<reference evidence="1" key="1">
    <citation type="submission" date="2021-01" db="EMBL/GenBank/DDBJ databases">
        <title>Whole genome shotgun sequence of Virgisporangium aurantiacum NBRC 16421.</title>
        <authorList>
            <person name="Komaki H."/>
            <person name="Tamura T."/>
        </authorList>
    </citation>
    <scope>NUCLEOTIDE SEQUENCE</scope>
    <source>
        <strain evidence="1">NBRC 16421</strain>
    </source>
</reference>
<keyword evidence="2" id="KW-1185">Reference proteome</keyword>
<evidence type="ECO:0000313" key="1">
    <source>
        <dbReference type="EMBL" id="GIJ62478.1"/>
    </source>
</evidence>
<comment type="caution">
    <text evidence="1">The sequence shown here is derived from an EMBL/GenBank/DDBJ whole genome shotgun (WGS) entry which is preliminary data.</text>
</comment>
<proteinExistence type="predicted"/>
<gene>
    <name evidence="1" type="ORF">Vau01_099940</name>
</gene>
<evidence type="ECO:0000313" key="2">
    <source>
        <dbReference type="Proteomes" id="UP000612585"/>
    </source>
</evidence>
<protein>
    <submittedName>
        <fullName evidence="1">Uncharacterized protein</fullName>
    </submittedName>
</protein>
<dbReference type="AlphaFoldDB" id="A0A8J3ZGP7"/>
<sequence>MSFTVPDACALPTVEQPVRLAEFDSLFAAAVRHVDTLSATHARLHLTGPAGLEATVRELTARETECCSFFTFTTTGRPADGGEAVTLDVEVPARYADVLASLAHSAGSNHDDAAHR</sequence>
<dbReference type="Proteomes" id="UP000612585">
    <property type="component" value="Unassembled WGS sequence"/>
</dbReference>
<accession>A0A8J3ZGP7</accession>
<name>A0A8J3ZGP7_9ACTN</name>
<organism evidence="1 2">
    <name type="scientific">Virgisporangium aurantiacum</name>
    <dbReference type="NCBI Taxonomy" id="175570"/>
    <lineage>
        <taxon>Bacteria</taxon>
        <taxon>Bacillati</taxon>
        <taxon>Actinomycetota</taxon>
        <taxon>Actinomycetes</taxon>
        <taxon>Micromonosporales</taxon>
        <taxon>Micromonosporaceae</taxon>
        <taxon>Virgisporangium</taxon>
    </lineage>
</organism>
<dbReference type="RefSeq" id="WP_204008150.1">
    <property type="nucleotide sequence ID" value="NZ_BOPG01000078.1"/>
</dbReference>